<name>A0A212LBN2_9HYPH</name>
<reference evidence="4" key="1">
    <citation type="submission" date="2016-08" db="EMBL/GenBank/DDBJ databases">
        <authorList>
            <person name="Seilhamer J.J."/>
        </authorList>
    </citation>
    <scope>NUCLEOTIDE SEQUENCE</scope>
    <source>
        <strain evidence="4">86</strain>
    </source>
</reference>
<dbReference type="GO" id="GO:0008477">
    <property type="term" value="F:purine nucleosidase activity"/>
    <property type="evidence" value="ECO:0007669"/>
    <property type="project" value="TreeGrafter"/>
</dbReference>
<dbReference type="RefSeq" id="WP_288199873.1">
    <property type="nucleotide sequence ID" value="NZ_LT608334.1"/>
</dbReference>
<dbReference type="SUPFAM" id="SSF53590">
    <property type="entry name" value="Nucleoside hydrolase"/>
    <property type="match status" value="1"/>
</dbReference>
<dbReference type="InterPro" id="IPR036452">
    <property type="entry name" value="Ribo_hydro-like"/>
</dbReference>
<accession>A0A212LBN2</accession>
<evidence type="ECO:0000313" key="4">
    <source>
        <dbReference type="EMBL" id="SCM74962.1"/>
    </source>
</evidence>
<evidence type="ECO:0000259" key="3">
    <source>
        <dbReference type="Pfam" id="PF01156"/>
    </source>
</evidence>
<dbReference type="PANTHER" id="PTHR12304">
    <property type="entry name" value="INOSINE-URIDINE PREFERRING NUCLEOSIDE HYDROLASE"/>
    <property type="match status" value="1"/>
</dbReference>
<dbReference type="Gene3D" id="3.90.245.10">
    <property type="entry name" value="Ribonucleoside hydrolase-like"/>
    <property type="match status" value="1"/>
</dbReference>
<dbReference type="CDD" id="cd02650">
    <property type="entry name" value="nuc_hydro_CaPnhB"/>
    <property type="match status" value="1"/>
</dbReference>
<feature type="domain" description="Inosine/uridine-preferring nucleoside hydrolase" evidence="3">
    <location>
        <begin position="9"/>
        <end position="307"/>
    </location>
</feature>
<dbReference type="InterPro" id="IPR001910">
    <property type="entry name" value="Inosine/uridine_hydrolase_dom"/>
</dbReference>
<dbReference type="InterPro" id="IPR023186">
    <property type="entry name" value="IUNH"/>
</dbReference>
<organism evidence="4">
    <name type="scientific">uncultured Pleomorphomonas sp</name>
    <dbReference type="NCBI Taxonomy" id="442121"/>
    <lineage>
        <taxon>Bacteria</taxon>
        <taxon>Pseudomonadati</taxon>
        <taxon>Pseudomonadota</taxon>
        <taxon>Alphaproteobacteria</taxon>
        <taxon>Hyphomicrobiales</taxon>
        <taxon>Pleomorphomonadaceae</taxon>
        <taxon>Pleomorphomonas</taxon>
        <taxon>environmental samples</taxon>
    </lineage>
</organism>
<keyword evidence="2" id="KW-0326">Glycosidase</keyword>
<dbReference type="GO" id="GO:0005829">
    <property type="term" value="C:cytosol"/>
    <property type="evidence" value="ECO:0007669"/>
    <property type="project" value="TreeGrafter"/>
</dbReference>
<dbReference type="AlphaFoldDB" id="A0A212LBN2"/>
<keyword evidence="1 4" id="KW-0378">Hydrolase</keyword>
<evidence type="ECO:0000256" key="1">
    <source>
        <dbReference type="ARBA" id="ARBA00022801"/>
    </source>
</evidence>
<protein>
    <submittedName>
        <fullName evidence="4">Nucleoside hydrolase</fullName>
    </submittedName>
</protein>
<evidence type="ECO:0000256" key="2">
    <source>
        <dbReference type="ARBA" id="ARBA00023295"/>
    </source>
</evidence>
<sequence>MVDTGENLVIFDTDPGIDDAMALLFLKAQPSLRLAAITTVFGNAEVEITTRNALYLAQRFGIDAPVYAGAPRPLTIERRQAPTFIHGDDGLGDAGVIDGFAAEPAEGHAADRIVEIVRANPGRVTLLAVAPLTNLALALERNPGIATLVKDVVIMGGAFGWNGRRGNATPAAEANVHNDPHAADMVFTAAWPVTAIGLDVTSHCVASHDDAAELAGGGEAGRFLWDISRGYEALYRRRNQVDGCCLHDVAAAAYLVAPGLFTLRSGPVRVVTEGIAIGQTIQKLDGHKFGPNAWDGHPSKLVAAEADCAGIVESYKAAIRSLG</sequence>
<dbReference type="PANTHER" id="PTHR12304:SF4">
    <property type="entry name" value="URIDINE NUCLEOSIDASE"/>
    <property type="match status" value="1"/>
</dbReference>
<dbReference type="Pfam" id="PF01156">
    <property type="entry name" value="IU_nuc_hydro"/>
    <property type="match status" value="1"/>
</dbReference>
<dbReference type="EMBL" id="FMJD01000005">
    <property type="protein sequence ID" value="SCM74962.1"/>
    <property type="molecule type" value="Genomic_DNA"/>
</dbReference>
<gene>
    <name evidence="4" type="ORF">KL86PLE_130419</name>
</gene>
<dbReference type="GO" id="GO:0006152">
    <property type="term" value="P:purine nucleoside catabolic process"/>
    <property type="evidence" value="ECO:0007669"/>
    <property type="project" value="TreeGrafter"/>
</dbReference>
<proteinExistence type="predicted"/>